<dbReference type="EMBL" id="CP071868">
    <property type="protein sequence ID" value="QTE30861.1"/>
    <property type="molecule type" value="Genomic_DNA"/>
</dbReference>
<evidence type="ECO:0000313" key="4">
    <source>
        <dbReference type="Proteomes" id="UP000663937"/>
    </source>
</evidence>
<reference evidence="3" key="1">
    <citation type="submission" date="2021-03" db="EMBL/GenBank/DDBJ databases">
        <title>Pengzhenrongella sicca gen. nov., sp. nov., a new member of suborder Micrococcineae isolated from High-Arctic tundra soil.</title>
        <authorList>
            <person name="Peng F."/>
        </authorList>
    </citation>
    <scope>NUCLEOTIDE SEQUENCE</scope>
    <source>
        <strain evidence="3">LRZ-2</strain>
    </source>
</reference>
<feature type="transmembrane region" description="Helical" evidence="2">
    <location>
        <begin position="179"/>
        <end position="197"/>
    </location>
</feature>
<dbReference type="Proteomes" id="UP000663937">
    <property type="component" value="Chromosome"/>
</dbReference>
<sequence length="217" mass="24250">MHPPPSRRSGGESRESTAASTTHITYLSLSSADGVGQVTNLMPRSAELERAWANPGKGEEFVLARYFEVVDAAIRPKDSRIEDHSVPSPDRMVHRLGRAPQKTRGQDRALGRRSMPDVSDPAKDDGRPGDDPDQTQYHFGFRLFLFWLMPIFVIGGAFLFWAQLKSGEGIGLSRGQRFVFIYPIGVVVWLIGLVQFYRAKRRGETPIPGSFKPRRPG</sequence>
<feature type="region of interest" description="Disordered" evidence="1">
    <location>
        <begin position="80"/>
        <end position="132"/>
    </location>
</feature>
<evidence type="ECO:0000256" key="1">
    <source>
        <dbReference type="SAM" id="MobiDB-lite"/>
    </source>
</evidence>
<keyword evidence="2" id="KW-0812">Transmembrane</keyword>
<keyword evidence="4" id="KW-1185">Reference proteome</keyword>
<keyword evidence="2" id="KW-1133">Transmembrane helix</keyword>
<proteinExistence type="predicted"/>
<organism evidence="3 4">
    <name type="scientific">Pengzhenrongella sicca</name>
    <dbReference type="NCBI Taxonomy" id="2819238"/>
    <lineage>
        <taxon>Bacteria</taxon>
        <taxon>Bacillati</taxon>
        <taxon>Actinomycetota</taxon>
        <taxon>Actinomycetes</taxon>
        <taxon>Micrococcales</taxon>
        <taxon>Pengzhenrongella</taxon>
    </lineage>
</organism>
<gene>
    <name evidence="3" type="ORF">J4E96_08010</name>
</gene>
<keyword evidence="2" id="KW-0472">Membrane</keyword>
<feature type="region of interest" description="Disordered" evidence="1">
    <location>
        <begin position="1"/>
        <end position="22"/>
    </location>
</feature>
<accession>A0A8A4ZHJ3</accession>
<feature type="compositionally biased region" description="Basic and acidic residues" evidence="1">
    <location>
        <begin position="120"/>
        <end position="130"/>
    </location>
</feature>
<dbReference type="KEGG" id="psic:J4E96_08010"/>
<evidence type="ECO:0000313" key="3">
    <source>
        <dbReference type="EMBL" id="QTE30861.1"/>
    </source>
</evidence>
<protein>
    <submittedName>
        <fullName evidence="3">Uncharacterized protein</fullName>
    </submittedName>
</protein>
<feature type="transmembrane region" description="Helical" evidence="2">
    <location>
        <begin position="144"/>
        <end position="164"/>
    </location>
</feature>
<dbReference type="RefSeq" id="WP_227425238.1">
    <property type="nucleotide sequence ID" value="NZ_CP071868.1"/>
</dbReference>
<evidence type="ECO:0000256" key="2">
    <source>
        <dbReference type="SAM" id="Phobius"/>
    </source>
</evidence>
<name>A0A8A4ZHJ3_9MICO</name>
<dbReference type="AlphaFoldDB" id="A0A8A4ZHJ3"/>